<feature type="non-terminal residue" evidence="5">
    <location>
        <position position="197"/>
    </location>
</feature>
<feature type="repeat" description="ANK" evidence="3">
    <location>
        <begin position="106"/>
        <end position="138"/>
    </location>
</feature>
<dbReference type="PANTHER" id="PTHR24198:SF165">
    <property type="entry name" value="ANKYRIN REPEAT-CONTAINING PROTEIN-RELATED"/>
    <property type="match status" value="1"/>
</dbReference>
<organism evidence="5 6">
    <name type="scientific">Aspergillus heteromorphus CBS 117.55</name>
    <dbReference type="NCBI Taxonomy" id="1448321"/>
    <lineage>
        <taxon>Eukaryota</taxon>
        <taxon>Fungi</taxon>
        <taxon>Dikarya</taxon>
        <taxon>Ascomycota</taxon>
        <taxon>Pezizomycotina</taxon>
        <taxon>Eurotiomycetes</taxon>
        <taxon>Eurotiomycetidae</taxon>
        <taxon>Eurotiales</taxon>
        <taxon>Aspergillaceae</taxon>
        <taxon>Aspergillus</taxon>
        <taxon>Aspergillus subgen. Circumdati</taxon>
    </lineage>
</organism>
<dbReference type="EMBL" id="MSFL01000049">
    <property type="protein sequence ID" value="PWY65705.1"/>
    <property type="molecule type" value="Genomic_DNA"/>
</dbReference>
<accession>A0A317UVP9</accession>
<evidence type="ECO:0000256" key="1">
    <source>
        <dbReference type="ARBA" id="ARBA00022737"/>
    </source>
</evidence>
<dbReference type="VEuPathDB" id="FungiDB:BO70DRAFT_255643"/>
<evidence type="ECO:0000256" key="2">
    <source>
        <dbReference type="ARBA" id="ARBA00023043"/>
    </source>
</evidence>
<dbReference type="STRING" id="1448321.A0A317UVP9"/>
<evidence type="ECO:0000256" key="3">
    <source>
        <dbReference type="PROSITE-ProRule" id="PRU00023"/>
    </source>
</evidence>
<dbReference type="PROSITE" id="PS50181">
    <property type="entry name" value="FBOX"/>
    <property type="match status" value="1"/>
</dbReference>
<reference evidence="5 6" key="1">
    <citation type="submission" date="2016-12" db="EMBL/GenBank/DDBJ databases">
        <title>The genomes of Aspergillus section Nigri reveals drivers in fungal speciation.</title>
        <authorList>
            <consortium name="DOE Joint Genome Institute"/>
            <person name="Vesth T.C."/>
            <person name="Nybo J."/>
            <person name="Theobald S."/>
            <person name="Brandl J."/>
            <person name="Frisvad J.C."/>
            <person name="Nielsen K.F."/>
            <person name="Lyhne E.K."/>
            <person name="Kogle M.E."/>
            <person name="Kuo A."/>
            <person name="Riley R."/>
            <person name="Clum A."/>
            <person name="Nolan M."/>
            <person name="Lipzen A."/>
            <person name="Salamov A."/>
            <person name="Henrissat B."/>
            <person name="Wiebenga A."/>
            <person name="De Vries R.P."/>
            <person name="Grigoriev I.V."/>
            <person name="Mortensen U.H."/>
            <person name="Andersen M.R."/>
            <person name="Baker S.E."/>
        </authorList>
    </citation>
    <scope>NUCLEOTIDE SEQUENCE [LARGE SCALE GENOMIC DNA]</scope>
    <source>
        <strain evidence="5 6">CBS 117.55</strain>
    </source>
</reference>
<gene>
    <name evidence="5" type="ORF">BO70DRAFT_255643</name>
</gene>
<evidence type="ECO:0000259" key="4">
    <source>
        <dbReference type="PROSITE" id="PS50181"/>
    </source>
</evidence>
<dbReference type="InterPro" id="IPR001810">
    <property type="entry name" value="F-box_dom"/>
</dbReference>
<keyword evidence="6" id="KW-1185">Reference proteome</keyword>
<sequence length="197" mass="21950">MSLQNLPPETVLEVIQNLRNPDMSSLALVNRNCYVLATDRLYKRDARENYGSALIHGIINGNMSTIKRSLDAGADIQYIFEYGGHNSVVEALLADPRIKSSRAETWGLGPLETAVKNGHVQIVETLLAHGVKIRPPSPLMHIAVVYGGLSMLEFLLKRQEIDINVLFSRRTALHRAVEQGQDGMVEILVRDPRIDLD</sequence>
<dbReference type="RefSeq" id="XP_025394594.1">
    <property type="nucleotide sequence ID" value="XM_025538846.1"/>
</dbReference>
<dbReference type="SUPFAM" id="SSF48403">
    <property type="entry name" value="Ankyrin repeat"/>
    <property type="match status" value="1"/>
</dbReference>
<comment type="caution">
    <text evidence="5">The sequence shown here is derived from an EMBL/GenBank/DDBJ whole genome shotgun (WGS) entry which is preliminary data.</text>
</comment>
<evidence type="ECO:0000313" key="6">
    <source>
        <dbReference type="Proteomes" id="UP000247233"/>
    </source>
</evidence>
<proteinExistence type="predicted"/>
<evidence type="ECO:0000313" key="5">
    <source>
        <dbReference type="EMBL" id="PWY65705.1"/>
    </source>
</evidence>
<dbReference type="PROSITE" id="PS50088">
    <property type="entry name" value="ANK_REPEAT"/>
    <property type="match status" value="1"/>
</dbReference>
<dbReference type="InterPro" id="IPR036770">
    <property type="entry name" value="Ankyrin_rpt-contain_sf"/>
</dbReference>
<dbReference type="SMART" id="SM00248">
    <property type="entry name" value="ANK"/>
    <property type="match status" value="4"/>
</dbReference>
<dbReference type="InterPro" id="IPR002110">
    <property type="entry name" value="Ankyrin_rpt"/>
</dbReference>
<dbReference type="AlphaFoldDB" id="A0A317UVP9"/>
<dbReference type="Pfam" id="PF12796">
    <property type="entry name" value="Ank_2"/>
    <property type="match status" value="1"/>
</dbReference>
<dbReference type="PROSITE" id="PS50297">
    <property type="entry name" value="ANK_REP_REGION"/>
    <property type="match status" value="1"/>
</dbReference>
<dbReference type="Proteomes" id="UP000247233">
    <property type="component" value="Unassembled WGS sequence"/>
</dbReference>
<dbReference type="Pfam" id="PF00023">
    <property type="entry name" value="Ank"/>
    <property type="match status" value="1"/>
</dbReference>
<dbReference type="PANTHER" id="PTHR24198">
    <property type="entry name" value="ANKYRIN REPEAT AND PROTEIN KINASE DOMAIN-CONTAINING PROTEIN"/>
    <property type="match status" value="1"/>
</dbReference>
<feature type="domain" description="F-box" evidence="4">
    <location>
        <begin position="1"/>
        <end position="45"/>
    </location>
</feature>
<name>A0A317UVP9_9EURO</name>
<dbReference type="OrthoDB" id="366390at2759"/>
<dbReference type="Gene3D" id="1.25.40.20">
    <property type="entry name" value="Ankyrin repeat-containing domain"/>
    <property type="match status" value="1"/>
</dbReference>
<protein>
    <recommendedName>
        <fullName evidence="4">F-box domain-containing protein</fullName>
    </recommendedName>
</protein>
<keyword evidence="2 3" id="KW-0040">ANK repeat</keyword>
<keyword evidence="1" id="KW-0677">Repeat</keyword>
<dbReference type="GeneID" id="37061083"/>